<dbReference type="EMBL" id="CAFAAL010000022">
    <property type="protein sequence ID" value="CAB4797053.1"/>
    <property type="molecule type" value="Genomic_DNA"/>
</dbReference>
<protein>
    <submittedName>
        <fullName evidence="1">Unannotated protein</fullName>
    </submittedName>
</protein>
<organism evidence="1">
    <name type="scientific">freshwater metagenome</name>
    <dbReference type="NCBI Taxonomy" id="449393"/>
    <lineage>
        <taxon>unclassified sequences</taxon>
        <taxon>metagenomes</taxon>
        <taxon>ecological metagenomes</taxon>
    </lineage>
</organism>
<evidence type="ECO:0000313" key="2">
    <source>
        <dbReference type="EMBL" id="CAB4770311.1"/>
    </source>
</evidence>
<proteinExistence type="predicted"/>
<evidence type="ECO:0000313" key="1">
    <source>
        <dbReference type="EMBL" id="CAB4729940.1"/>
    </source>
</evidence>
<dbReference type="EMBL" id="CAEZZP010000038">
    <property type="protein sequence ID" value="CAB4770311.1"/>
    <property type="molecule type" value="Genomic_DNA"/>
</dbReference>
<evidence type="ECO:0000313" key="5">
    <source>
        <dbReference type="EMBL" id="CAB4908442.1"/>
    </source>
</evidence>
<dbReference type="AlphaFoldDB" id="A0A6J6S4L2"/>
<dbReference type="EMBL" id="CAFBMF010000107">
    <property type="protein sequence ID" value="CAB4908442.1"/>
    <property type="molecule type" value="Genomic_DNA"/>
</dbReference>
<dbReference type="EMBL" id="CAEZYH010000097">
    <property type="protein sequence ID" value="CAB4729940.1"/>
    <property type="molecule type" value="Genomic_DNA"/>
</dbReference>
<accession>A0A6J6S4L2</accession>
<sequence length="871" mass="92867">MRNRFFASLFVVVALVFGITNSASADQWDYIYGEDPTNGNNVSVNLDVKIDPLGGIYIIGYFYGQFEGLQSGNDFARFVQHRSASGTVDWTIKYMSEPSSTVPARTFASSVDGTGTLFINSKPSYLAARWFSIDREGHLVEKLSPSGFSCPVGVAAQDGGVIGICIGIPVMLRKVDKNFELIWEKPVEQYIDTTAKSNNVQGFRPEDVDEQIIQGANSSVWVIDGLNYSNFSQTQNNLPLSLRSALAMTRFDSATGEKLVAIKHYGLLPLKAVTIGEREVWMSVKTLDTSACYLGDCSEEHPNAIFDSSNGAIKGYTTGNFGIFPRFGRSTLVSEGYKYLFENGFTSTNLSIGDGTSRPDWCIINPFSWTSPSWVGAQNESFIGFYSADCSTQASWSTFITNDGRRLIMALNNQLAVWEITGTNLPSIGRLISRQTFSSTIQAVDADNLGNIYVVGSTFETRVIQSNELREPAANIQTQSLSANRAFITRNPMGRISLDVLPRTPLRIKVAGTNGVPATGVGAVSMNVTVTSPDGEGFITVYPCDTKPDASNLNYTLDQTVPNAVIAPVSSTGDVCFYTNAQTHLLADINGYFPTGQGFTAAGPARVFDTRSGSGQGLRTVNKVKIGGAQEVRVKMTDLAGFTPSTGVGAVSLNITATGTTADDFGGYVTVYPCGNRPNASSINFVSGQTVPNAVIAPVSASGEVCFYARGTTDLIVDINGYFLSGAGFTPTTPTRIADTRSGSDQGVRTVTKTKVGGDTTLKVKFTDIAGLTPSSGVGAVSLNVTATGTTADEFGGYVTVYPCGAIPNASNLNFVSGQIVPNAVIAPVSASGEVCFYARGTTDLIVDLNGYFLTGAGFAPMSPVRLFDTR</sequence>
<evidence type="ECO:0000313" key="4">
    <source>
        <dbReference type="EMBL" id="CAB4872165.1"/>
    </source>
</evidence>
<gene>
    <name evidence="1" type="ORF">UFOPK2658_01621</name>
    <name evidence="2" type="ORF">UFOPK2880_00779</name>
    <name evidence="3" type="ORF">UFOPK3004_00428</name>
    <name evidence="4" type="ORF">UFOPK3304_01066</name>
    <name evidence="5" type="ORF">UFOPK3494_01361</name>
</gene>
<dbReference type="EMBL" id="CAFBLJ010000051">
    <property type="protein sequence ID" value="CAB4872165.1"/>
    <property type="molecule type" value="Genomic_DNA"/>
</dbReference>
<name>A0A6J6S4L2_9ZZZZ</name>
<reference evidence="1" key="1">
    <citation type="submission" date="2020-05" db="EMBL/GenBank/DDBJ databases">
        <authorList>
            <person name="Chiriac C."/>
            <person name="Salcher M."/>
            <person name="Ghai R."/>
            <person name="Kavagutti S V."/>
        </authorList>
    </citation>
    <scope>NUCLEOTIDE SEQUENCE</scope>
</reference>
<evidence type="ECO:0000313" key="3">
    <source>
        <dbReference type="EMBL" id="CAB4797053.1"/>
    </source>
</evidence>